<gene>
    <name evidence="2" type="ORF">ADL28_38355</name>
</gene>
<evidence type="ECO:0000313" key="3">
    <source>
        <dbReference type="Proteomes" id="UP000053413"/>
    </source>
</evidence>
<organism evidence="2 3">
    <name type="scientific">Streptomyces violaceusniger</name>
    <dbReference type="NCBI Taxonomy" id="68280"/>
    <lineage>
        <taxon>Bacteria</taxon>
        <taxon>Bacillati</taxon>
        <taxon>Actinomycetota</taxon>
        <taxon>Actinomycetes</taxon>
        <taxon>Kitasatosporales</taxon>
        <taxon>Streptomycetaceae</taxon>
        <taxon>Streptomyces</taxon>
        <taxon>Streptomyces violaceusniger group</taxon>
    </lineage>
</organism>
<dbReference type="EMBL" id="LLZJ01000403">
    <property type="protein sequence ID" value="KUL45378.1"/>
    <property type="molecule type" value="Genomic_DNA"/>
</dbReference>
<dbReference type="Proteomes" id="UP000053413">
    <property type="component" value="Unassembled WGS sequence"/>
</dbReference>
<name>A0A0X3VL41_STRVO</name>
<comment type="caution">
    <text evidence="2">The sequence shown here is derived from an EMBL/GenBank/DDBJ whole genome shotgun (WGS) entry which is preliminary data.</text>
</comment>
<feature type="region of interest" description="Disordered" evidence="1">
    <location>
        <begin position="155"/>
        <end position="174"/>
    </location>
</feature>
<evidence type="ECO:0000256" key="1">
    <source>
        <dbReference type="SAM" id="MobiDB-lite"/>
    </source>
</evidence>
<accession>A0A0X3VL41</accession>
<dbReference type="AlphaFoldDB" id="A0A0X3VL41"/>
<reference evidence="3" key="1">
    <citation type="submission" date="2015-10" db="EMBL/GenBank/DDBJ databases">
        <authorList>
            <person name="Ju K.-S."/>
            <person name="Doroghazi J.R."/>
            <person name="Metcalf W.W."/>
        </authorList>
    </citation>
    <scope>NUCLEOTIDE SEQUENCE [LARGE SCALE GENOMIC DNA]</scope>
    <source>
        <strain evidence="3">NRRL F-8817</strain>
    </source>
</reference>
<protein>
    <submittedName>
        <fullName evidence="2">Uncharacterized protein</fullName>
    </submittedName>
</protein>
<evidence type="ECO:0000313" key="2">
    <source>
        <dbReference type="EMBL" id="KUL45378.1"/>
    </source>
</evidence>
<proteinExistence type="predicted"/>
<sequence length="203" mass="21012">MFSLGALLQPFQEGGCFASAVLGIGEEEEPLGVLAGQEALHDVLEGECGDLVDAGASGGAGAREDDSAHQLRFLGRDDLGDEAAHRQAGQVDLFESQGADEQHRVAGHRLDGVGGVSAGRADSAVVEGDHPAPGASPSMTRGSQLSRTAVRWWSRISGTPSPSGPSCRWAKSTPRTDTDRVGVFLYDDGVGVEGLRCALMAVS</sequence>